<protein>
    <submittedName>
        <fullName evidence="2">Uncharacterized protein</fullName>
    </submittedName>
</protein>
<sequence length="56" mass="6586">MGHHLQPDARKSSRARPRDQRQQILIGLDAPELPPDFRLAKILRYVKQLCVQNSHW</sequence>
<gene>
    <name evidence="2" type="ORF">NT26_2819</name>
</gene>
<dbReference type="Proteomes" id="UP000010792">
    <property type="component" value="Chromosome"/>
</dbReference>
<dbReference type="STRING" id="1125847.NT26_2819"/>
<reference evidence="2 3" key="1">
    <citation type="journal article" date="2013" name="Genome Biol. Evol.">
        <title>Life in an arsenic-containing gold mine: genome and physiology of the autotrophic arsenite-oxidizing bacterium rhizobium sp. NT-26.</title>
        <authorList>
            <person name="Andres J."/>
            <person name="Arsene-Ploetze F."/>
            <person name="Barbe V."/>
            <person name="Brochier-Armanet C."/>
            <person name="Cleiss-Arnold J."/>
            <person name="Coppee J.Y."/>
            <person name="Dillies M.A."/>
            <person name="Geist"/>
            <person name="L"/>
            <person name="Joublin A."/>
            <person name="Koechler S."/>
            <person name="Lassalle F."/>
            <person name="Marchal M."/>
            <person name="Medigue C."/>
            <person name="Muller D."/>
            <person name="Nesme X."/>
            <person name="Plewniak F."/>
            <person name="Proux C."/>
            <person name="Ramirez-Bahena M.H."/>
            <person name="Schenowitz C."/>
            <person name="Sismeiro O."/>
            <person name="Vallenet D."/>
            <person name="Santini J.M."/>
            <person name="Bertin P.N."/>
        </authorList>
    </citation>
    <scope>NUCLEOTIDE SEQUENCE [LARGE SCALE GENOMIC DNA]</scope>
    <source>
        <strain evidence="2 3">NT-26</strain>
    </source>
</reference>
<name>L0NHF4_9HYPH</name>
<dbReference type="AlphaFoldDB" id="L0NHF4"/>
<evidence type="ECO:0000313" key="2">
    <source>
        <dbReference type="EMBL" id="CCF20543.1"/>
    </source>
</evidence>
<evidence type="ECO:0000256" key="1">
    <source>
        <dbReference type="SAM" id="MobiDB-lite"/>
    </source>
</evidence>
<evidence type="ECO:0000313" key="3">
    <source>
        <dbReference type="Proteomes" id="UP000010792"/>
    </source>
</evidence>
<feature type="region of interest" description="Disordered" evidence="1">
    <location>
        <begin position="1"/>
        <end position="21"/>
    </location>
</feature>
<dbReference type="KEGG" id="rht:NT26_2819"/>
<proteinExistence type="predicted"/>
<dbReference type="EMBL" id="FO082820">
    <property type="protein sequence ID" value="CCF20543.1"/>
    <property type="molecule type" value="Genomic_DNA"/>
</dbReference>
<accession>L0NHF4</accession>
<keyword evidence="3" id="KW-1185">Reference proteome</keyword>
<organism evidence="2 3">
    <name type="scientific">Pseudorhizobium banfieldiae</name>
    <dbReference type="NCBI Taxonomy" id="1125847"/>
    <lineage>
        <taxon>Bacteria</taxon>
        <taxon>Pseudomonadati</taxon>
        <taxon>Pseudomonadota</taxon>
        <taxon>Alphaproteobacteria</taxon>
        <taxon>Hyphomicrobiales</taxon>
        <taxon>Rhizobiaceae</taxon>
        <taxon>Rhizobium/Agrobacterium group</taxon>
        <taxon>Pseudorhizobium</taxon>
    </lineage>
</organism>